<sequence>MLKNFFRRTPPLKDALNEAITALGRQKRKLEIIDAKLKARRNELFRLCTSALENKSSERAKIYANEIAEIKKVQEKVSNGILLLEQLTLRMETLREVGSTFAQLEPTLEAVRQVSEQLSEIIPEVSGELMQIGSCLNSVMTEMRIPLSEAQVAAISDTVENEEILDEASAFIRGRLMEQLPEPPKEIGFAAPVQFGAEGALTKSVSRSPVESTKDREEVLLEHLERNEGVLDFSELSSKFGMNERQVIRLIESLSKKGLVKIMTASEAIASDGDQ</sequence>
<dbReference type="Proteomes" id="UP000288215">
    <property type="component" value="Unassembled WGS sequence"/>
</dbReference>
<name>A0A3S3VEY7_METS7</name>
<evidence type="ECO:0000313" key="1">
    <source>
        <dbReference type="EMBL" id="RWX73094.1"/>
    </source>
</evidence>
<reference evidence="1 2" key="1">
    <citation type="submission" date="2018-12" db="EMBL/GenBank/DDBJ databases">
        <title>The complete genome of the methanogenic archaea of the candidate phylum Verstraetearchaeota, obtained from the metagenome of underground thermal water.</title>
        <authorList>
            <person name="Kadnikov V.V."/>
            <person name="Mardanov A.V."/>
            <person name="Beletsky A.V."/>
            <person name="Karnachuk O.V."/>
            <person name="Ravin N.V."/>
        </authorList>
    </citation>
    <scope>NUCLEOTIDE SEQUENCE [LARGE SCALE GENOMIC DNA]</scope>
    <source>
        <strain evidence="1">Ch88</strain>
    </source>
</reference>
<accession>A0A3S3VEY7</accession>
<dbReference type="Gene3D" id="6.10.140.1230">
    <property type="match status" value="1"/>
</dbReference>
<protein>
    <submittedName>
        <fullName evidence="1">Uncharacterized protein</fullName>
    </submittedName>
</protein>
<dbReference type="Gene3D" id="1.10.10.10">
    <property type="entry name" value="Winged helix-like DNA-binding domain superfamily/Winged helix DNA-binding domain"/>
    <property type="match status" value="1"/>
</dbReference>
<proteinExistence type="predicted"/>
<dbReference type="InterPro" id="IPR036390">
    <property type="entry name" value="WH_DNA-bd_sf"/>
</dbReference>
<organism evidence="1 2">
    <name type="scientific">Methanosuratincola subterraneus</name>
    <dbReference type="NCBI Taxonomy" id="2593994"/>
    <lineage>
        <taxon>Archaea</taxon>
        <taxon>Thermoproteota</taxon>
        <taxon>Methanosuratincolia</taxon>
        <taxon>Candidatus Methanomethylicales</taxon>
        <taxon>Candidatus Methanomethylicaceae</taxon>
        <taxon>Candidatus Methanosuratincola (ex Vanwonterghem et al. 2016)</taxon>
    </lineage>
</organism>
<comment type="caution">
    <text evidence="1">The sequence shown here is derived from an EMBL/GenBank/DDBJ whole genome shotgun (WGS) entry which is preliminary data.</text>
</comment>
<dbReference type="InterPro" id="IPR036388">
    <property type="entry name" value="WH-like_DNA-bd_sf"/>
</dbReference>
<dbReference type="AlphaFoldDB" id="A0A3S3VEY7"/>
<gene>
    <name evidence="1" type="ORF">Metus_1068</name>
</gene>
<dbReference type="SUPFAM" id="SSF46785">
    <property type="entry name" value="Winged helix' DNA-binding domain"/>
    <property type="match status" value="1"/>
</dbReference>
<evidence type="ECO:0000313" key="2">
    <source>
        <dbReference type="Proteomes" id="UP000288215"/>
    </source>
</evidence>
<dbReference type="EMBL" id="RXGA01000003">
    <property type="protein sequence ID" value="RWX73094.1"/>
    <property type="molecule type" value="Genomic_DNA"/>
</dbReference>